<gene>
    <name evidence="1" type="ORF">PLEPLA_LOCUS38711</name>
</gene>
<dbReference type="EMBL" id="CADEAL010004073">
    <property type="protein sequence ID" value="CAB1451018.1"/>
    <property type="molecule type" value="Genomic_DNA"/>
</dbReference>
<proteinExistence type="predicted"/>
<evidence type="ECO:0000313" key="2">
    <source>
        <dbReference type="Proteomes" id="UP001153269"/>
    </source>
</evidence>
<name>A0A9N7Z0B4_PLEPL</name>
<protein>
    <submittedName>
        <fullName evidence="1">Uncharacterized protein</fullName>
    </submittedName>
</protein>
<organism evidence="1 2">
    <name type="scientific">Pleuronectes platessa</name>
    <name type="common">European plaice</name>
    <dbReference type="NCBI Taxonomy" id="8262"/>
    <lineage>
        <taxon>Eukaryota</taxon>
        <taxon>Metazoa</taxon>
        <taxon>Chordata</taxon>
        <taxon>Craniata</taxon>
        <taxon>Vertebrata</taxon>
        <taxon>Euteleostomi</taxon>
        <taxon>Actinopterygii</taxon>
        <taxon>Neopterygii</taxon>
        <taxon>Teleostei</taxon>
        <taxon>Neoteleostei</taxon>
        <taxon>Acanthomorphata</taxon>
        <taxon>Carangaria</taxon>
        <taxon>Pleuronectiformes</taxon>
        <taxon>Pleuronectoidei</taxon>
        <taxon>Pleuronectidae</taxon>
        <taxon>Pleuronectes</taxon>
    </lineage>
</organism>
<sequence length="138" mass="14351">MTVGGEAGEGEEIEEKRLDFEGGVGLCGPGGPPAEGPGQFYCPVAFQSMKDTEGDEGGVLSRWKAQIASPLLLLLLLPPCPVLSCPLRSRGAGKSTCLKSTPQGQTPISPISFANPLIRSLELHVHISVPVSSSSHTS</sequence>
<reference evidence="1" key="1">
    <citation type="submission" date="2020-03" db="EMBL/GenBank/DDBJ databases">
        <authorList>
            <person name="Weist P."/>
        </authorList>
    </citation>
    <scope>NUCLEOTIDE SEQUENCE</scope>
</reference>
<keyword evidence="2" id="KW-1185">Reference proteome</keyword>
<dbReference type="AlphaFoldDB" id="A0A9N7Z0B4"/>
<dbReference type="Proteomes" id="UP001153269">
    <property type="component" value="Unassembled WGS sequence"/>
</dbReference>
<accession>A0A9N7Z0B4</accession>
<comment type="caution">
    <text evidence="1">The sequence shown here is derived from an EMBL/GenBank/DDBJ whole genome shotgun (WGS) entry which is preliminary data.</text>
</comment>
<evidence type="ECO:0000313" key="1">
    <source>
        <dbReference type="EMBL" id="CAB1451018.1"/>
    </source>
</evidence>